<dbReference type="Proteomes" id="UP001148312">
    <property type="component" value="Unassembled WGS sequence"/>
</dbReference>
<sequence>MLGPIFAPFKLPSALVVRPSRASILTRRTFARFAVSFSSGGSQKEPLAKEWKGSHPEEHSTQRVKRGDNKDIAAAAAKEGMDERANYEGIAEGSKSQATTERGGRKAEAKAKKEHPAAPEPVIGMNDERGQVRFTVSSLIAESLR</sequence>
<dbReference type="AlphaFoldDB" id="A0A9W9XEN7"/>
<evidence type="ECO:0000256" key="1">
    <source>
        <dbReference type="SAM" id="MobiDB-lite"/>
    </source>
</evidence>
<feature type="compositionally biased region" description="Basic and acidic residues" evidence="1">
    <location>
        <begin position="46"/>
        <end position="71"/>
    </location>
</feature>
<dbReference type="RefSeq" id="XP_056792004.1">
    <property type="nucleotide sequence ID" value="XM_056932045.1"/>
</dbReference>
<comment type="caution">
    <text evidence="2">The sequence shown here is derived from an EMBL/GenBank/DDBJ whole genome shotgun (WGS) entry which is preliminary data.</text>
</comment>
<accession>A0A9W9XEN7</accession>
<dbReference type="EMBL" id="JAPWDQ010000003">
    <property type="protein sequence ID" value="KAJ5490875.1"/>
    <property type="molecule type" value="Genomic_DNA"/>
</dbReference>
<dbReference type="GeneID" id="81622294"/>
<feature type="compositionally biased region" description="Basic and acidic residues" evidence="1">
    <location>
        <begin position="102"/>
        <end position="117"/>
    </location>
</feature>
<proteinExistence type="predicted"/>
<keyword evidence="3" id="KW-1185">Reference proteome</keyword>
<organism evidence="2 3">
    <name type="scientific">Penicillium diatomitis</name>
    <dbReference type="NCBI Taxonomy" id="2819901"/>
    <lineage>
        <taxon>Eukaryota</taxon>
        <taxon>Fungi</taxon>
        <taxon>Dikarya</taxon>
        <taxon>Ascomycota</taxon>
        <taxon>Pezizomycotina</taxon>
        <taxon>Eurotiomycetes</taxon>
        <taxon>Eurotiomycetidae</taxon>
        <taxon>Eurotiales</taxon>
        <taxon>Aspergillaceae</taxon>
        <taxon>Penicillium</taxon>
    </lineage>
</organism>
<gene>
    <name evidence="2" type="ORF">N7539_002442</name>
</gene>
<name>A0A9W9XEN7_9EURO</name>
<protein>
    <submittedName>
        <fullName evidence="2">Uncharacterized protein</fullName>
    </submittedName>
</protein>
<feature type="region of interest" description="Disordered" evidence="1">
    <location>
        <begin position="40"/>
        <end position="128"/>
    </location>
</feature>
<reference evidence="2" key="2">
    <citation type="journal article" date="2023" name="IMA Fungus">
        <title>Comparative genomic study of the Penicillium genus elucidates a diverse pangenome and 15 lateral gene transfer events.</title>
        <authorList>
            <person name="Petersen C."/>
            <person name="Sorensen T."/>
            <person name="Nielsen M.R."/>
            <person name="Sondergaard T.E."/>
            <person name="Sorensen J.L."/>
            <person name="Fitzpatrick D.A."/>
            <person name="Frisvad J.C."/>
            <person name="Nielsen K.L."/>
        </authorList>
    </citation>
    <scope>NUCLEOTIDE SEQUENCE</scope>
    <source>
        <strain evidence="2">IBT 30728</strain>
    </source>
</reference>
<evidence type="ECO:0000313" key="3">
    <source>
        <dbReference type="Proteomes" id="UP001148312"/>
    </source>
</evidence>
<evidence type="ECO:0000313" key="2">
    <source>
        <dbReference type="EMBL" id="KAJ5490875.1"/>
    </source>
</evidence>
<reference evidence="2" key="1">
    <citation type="submission" date="2022-12" db="EMBL/GenBank/DDBJ databases">
        <authorList>
            <person name="Petersen C."/>
        </authorList>
    </citation>
    <scope>NUCLEOTIDE SEQUENCE</scope>
    <source>
        <strain evidence="2">IBT 30728</strain>
    </source>
</reference>